<dbReference type="PANTHER" id="PTHR42878:SF7">
    <property type="entry name" value="SENSOR HISTIDINE KINASE GLRK"/>
    <property type="match status" value="1"/>
</dbReference>
<keyword evidence="11" id="KW-1133">Transmembrane helix</keyword>
<evidence type="ECO:0000256" key="11">
    <source>
        <dbReference type="SAM" id="Phobius"/>
    </source>
</evidence>
<keyword evidence="8" id="KW-0067">ATP-binding</keyword>
<dbReference type="Pfam" id="PF00512">
    <property type="entry name" value="HisKA"/>
    <property type="match status" value="1"/>
</dbReference>
<dbReference type="EC" id="2.7.13.3" evidence="3"/>
<evidence type="ECO:0000256" key="5">
    <source>
        <dbReference type="ARBA" id="ARBA00022679"/>
    </source>
</evidence>
<dbReference type="InterPro" id="IPR005467">
    <property type="entry name" value="His_kinase_dom"/>
</dbReference>
<feature type="transmembrane region" description="Helical" evidence="11">
    <location>
        <begin position="22"/>
        <end position="46"/>
    </location>
</feature>
<protein>
    <recommendedName>
        <fullName evidence="10">Sensor-like histidine kinase SenX3</fullName>
        <ecNumber evidence="3">2.7.13.3</ecNumber>
    </recommendedName>
</protein>
<evidence type="ECO:0000256" key="1">
    <source>
        <dbReference type="ARBA" id="ARBA00000085"/>
    </source>
</evidence>
<feature type="domain" description="Histidine kinase" evidence="12">
    <location>
        <begin position="114"/>
        <end position="331"/>
    </location>
</feature>
<organism evidence="13 14">
    <name type="scientific">Microbacterium deminutum</name>
    <dbReference type="NCBI Taxonomy" id="344164"/>
    <lineage>
        <taxon>Bacteria</taxon>
        <taxon>Bacillati</taxon>
        <taxon>Actinomycetota</taxon>
        <taxon>Actinomycetes</taxon>
        <taxon>Micrococcales</taxon>
        <taxon>Microbacteriaceae</taxon>
        <taxon>Microbacterium</taxon>
    </lineage>
</organism>
<dbReference type="EMBL" id="BAAAOG010000004">
    <property type="protein sequence ID" value="GAA1960876.1"/>
    <property type="molecule type" value="Genomic_DNA"/>
</dbReference>
<dbReference type="PRINTS" id="PR00344">
    <property type="entry name" value="BCTRLSENSOR"/>
</dbReference>
<dbReference type="InterPro" id="IPR003661">
    <property type="entry name" value="HisK_dim/P_dom"/>
</dbReference>
<dbReference type="InterPro" id="IPR004358">
    <property type="entry name" value="Sig_transdc_His_kin-like_C"/>
</dbReference>
<keyword evidence="9" id="KW-0902">Two-component regulatory system</keyword>
<evidence type="ECO:0000313" key="13">
    <source>
        <dbReference type="EMBL" id="GAA1960876.1"/>
    </source>
</evidence>
<evidence type="ECO:0000256" key="10">
    <source>
        <dbReference type="ARBA" id="ARBA00039401"/>
    </source>
</evidence>
<keyword evidence="14" id="KW-1185">Reference proteome</keyword>
<dbReference type="CDD" id="cd00082">
    <property type="entry name" value="HisKA"/>
    <property type="match status" value="1"/>
</dbReference>
<dbReference type="Gene3D" id="1.10.287.130">
    <property type="match status" value="1"/>
</dbReference>
<comment type="subcellular location">
    <subcellularLocation>
        <location evidence="2">Cell membrane</location>
    </subcellularLocation>
</comment>
<evidence type="ECO:0000256" key="4">
    <source>
        <dbReference type="ARBA" id="ARBA00022553"/>
    </source>
</evidence>
<evidence type="ECO:0000256" key="2">
    <source>
        <dbReference type="ARBA" id="ARBA00004236"/>
    </source>
</evidence>
<keyword evidence="7" id="KW-0418">Kinase</keyword>
<keyword evidence="11" id="KW-0812">Transmembrane</keyword>
<dbReference type="PANTHER" id="PTHR42878">
    <property type="entry name" value="TWO-COMPONENT HISTIDINE KINASE"/>
    <property type="match status" value="1"/>
</dbReference>
<dbReference type="SMART" id="SM00388">
    <property type="entry name" value="HisKA"/>
    <property type="match status" value="1"/>
</dbReference>
<dbReference type="SUPFAM" id="SSF47384">
    <property type="entry name" value="Homodimeric domain of signal transducing histidine kinase"/>
    <property type="match status" value="1"/>
</dbReference>
<evidence type="ECO:0000256" key="3">
    <source>
        <dbReference type="ARBA" id="ARBA00012438"/>
    </source>
</evidence>
<name>A0ABP5CE06_9MICO</name>
<keyword evidence="11" id="KW-0472">Membrane</keyword>
<keyword evidence="6" id="KW-0547">Nucleotide-binding</keyword>
<proteinExistence type="predicted"/>
<dbReference type="InterPro" id="IPR003594">
    <property type="entry name" value="HATPase_dom"/>
</dbReference>
<sequence length="332" mass="35200">MSRGHDPIDPDARLVRRTAFRVGLWITIAVSILVIAVLVAAFTFVFNQVPFVDLLDRQHHEEMVDIGGLDILVGGVVIGILAIVLAGTLGLLATQRAIAPLVDALSRQRRFVADASHELRTPLAILDARLQALQRSLAADDPHREVVAELRADSRSLIAVVDDLLSSMDVAPGSPDTAVSVREAVEAARSSMQMLAAEHAVHLAAMYDADDAWVAVPETSLHRALVALIDNAIKHSPANDVVTISTTTTRTHVKFAVVDHGAGIRGIAPDRVFDRFARSSEALDGGGSGRTGFGIGLSLVQDTAGRFGGTVEVTETSAQGTTLTISLPRAKA</sequence>
<comment type="caution">
    <text evidence="13">The sequence shown here is derived from an EMBL/GenBank/DDBJ whole genome shotgun (WGS) entry which is preliminary data.</text>
</comment>
<evidence type="ECO:0000259" key="12">
    <source>
        <dbReference type="PROSITE" id="PS50109"/>
    </source>
</evidence>
<evidence type="ECO:0000256" key="8">
    <source>
        <dbReference type="ARBA" id="ARBA00022840"/>
    </source>
</evidence>
<evidence type="ECO:0000313" key="14">
    <source>
        <dbReference type="Proteomes" id="UP001499933"/>
    </source>
</evidence>
<evidence type="ECO:0000256" key="9">
    <source>
        <dbReference type="ARBA" id="ARBA00023012"/>
    </source>
</evidence>
<reference evidence="14" key="1">
    <citation type="journal article" date="2019" name="Int. J. Syst. Evol. Microbiol.">
        <title>The Global Catalogue of Microorganisms (GCM) 10K type strain sequencing project: providing services to taxonomists for standard genome sequencing and annotation.</title>
        <authorList>
            <consortium name="The Broad Institute Genomics Platform"/>
            <consortium name="The Broad Institute Genome Sequencing Center for Infectious Disease"/>
            <person name="Wu L."/>
            <person name="Ma J."/>
        </authorList>
    </citation>
    <scope>NUCLEOTIDE SEQUENCE [LARGE SCALE GENOMIC DNA]</scope>
    <source>
        <strain evidence="14">JCM 14901</strain>
    </source>
</reference>
<keyword evidence="4" id="KW-0597">Phosphoprotein</keyword>
<dbReference type="Proteomes" id="UP001499933">
    <property type="component" value="Unassembled WGS sequence"/>
</dbReference>
<dbReference type="SUPFAM" id="SSF55874">
    <property type="entry name" value="ATPase domain of HSP90 chaperone/DNA topoisomerase II/histidine kinase"/>
    <property type="match status" value="1"/>
</dbReference>
<dbReference type="InterPro" id="IPR036097">
    <property type="entry name" value="HisK_dim/P_sf"/>
</dbReference>
<dbReference type="Pfam" id="PF02518">
    <property type="entry name" value="HATPase_c"/>
    <property type="match status" value="1"/>
</dbReference>
<dbReference type="InterPro" id="IPR036890">
    <property type="entry name" value="HATPase_C_sf"/>
</dbReference>
<feature type="transmembrane region" description="Helical" evidence="11">
    <location>
        <begin position="66"/>
        <end position="92"/>
    </location>
</feature>
<evidence type="ECO:0000256" key="7">
    <source>
        <dbReference type="ARBA" id="ARBA00022777"/>
    </source>
</evidence>
<gene>
    <name evidence="13" type="ORF">GCM10009776_24420</name>
</gene>
<comment type="catalytic activity">
    <reaction evidence="1">
        <text>ATP + protein L-histidine = ADP + protein N-phospho-L-histidine.</text>
        <dbReference type="EC" id="2.7.13.3"/>
    </reaction>
</comment>
<dbReference type="Gene3D" id="3.30.565.10">
    <property type="entry name" value="Histidine kinase-like ATPase, C-terminal domain"/>
    <property type="match status" value="1"/>
</dbReference>
<keyword evidence="5" id="KW-0808">Transferase</keyword>
<dbReference type="PROSITE" id="PS50109">
    <property type="entry name" value="HIS_KIN"/>
    <property type="match status" value="1"/>
</dbReference>
<accession>A0ABP5CE06</accession>
<evidence type="ECO:0000256" key="6">
    <source>
        <dbReference type="ARBA" id="ARBA00022741"/>
    </source>
</evidence>
<dbReference type="InterPro" id="IPR050351">
    <property type="entry name" value="BphY/WalK/GraS-like"/>
</dbReference>
<dbReference type="SMART" id="SM00387">
    <property type="entry name" value="HATPase_c"/>
    <property type="match status" value="1"/>
</dbReference>